<comment type="caution">
    <text evidence="2">The sequence shown here is derived from an EMBL/GenBank/DDBJ whole genome shotgun (WGS) entry which is preliminary data.</text>
</comment>
<accession>A0A645JKQ2</accession>
<proteinExistence type="predicted"/>
<name>A0A645JKQ2_9ZZZZ</name>
<feature type="transmembrane region" description="Helical" evidence="1">
    <location>
        <begin position="74"/>
        <end position="93"/>
    </location>
</feature>
<keyword evidence="1" id="KW-1133">Transmembrane helix</keyword>
<evidence type="ECO:0000256" key="1">
    <source>
        <dbReference type="SAM" id="Phobius"/>
    </source>
</evidence>
<organism evidence="2">
    <name type="scientific">bioreactor metagenome</name>
    <dbReference type="NCBI Taxonomy" id="1076179"/>
    <lineage>
        <taxon>unclassified sequences</taxon>
        <taxon>metagenomes</taxon>
        <taxon>ecological metagenomes</taxon>
    </lineage>
</organism>
<evidence type="ECO:0000313" key="2">
    <source>
        <dbReference type="EMBL" id="MPN63299.1"/>
    </source>
</evidence>
<reference evidence="2" key="1">
    <citation type="submission" date="2019-08" db="EMBL/GenBank/DDBJ databases">
        <authorList>
            <person name="Kucharzyk K."/>
            <person name="Murdoch R.W."/>
            <person name="Higgins S."/>
            <person name="Loffler F."/>
        </authorList>
    </citation>
    <scope>NUCLEOTIDE SEQUENCE</scope>
</reference>
<protein>
    <submittedName>
        <fullName evidence="2">Uncharacterized protein</fullName>
    </submittedName>
</protein>
<keyword evidence="1" id="KW-0472">Membrane</keyword>
<sequence length="94" mass="10975">MCKRRTERRSNQVIFCHYFAHLARIICFKTHVAVGDNAYQLPVFFHNWNAGNFIPPHQLIGIADCMVWGKIKRISNDTVFASFYLVYILSLLLN</sequence>
<dbReference type="EMBL" id="VSSQ01142487">
    <property type="protein sequence ID" value="MPN63299.1"/>
    <property type="molecule type" value="Genomic_DNA"/>
</dbReference>
<gene>
    <name evidence="2" type="ORF">SDC9_211057</name>
</gene>
<keyword evidence="1" id="KW-0812">Transmembrane</keyword>
<dbReference type="AlphaFoldDB" id="A0A645JKQ2"/>